<reference evidence="3" key="1">
    <citation type="submission" date="2025-08" db="UniProtKB">
        <authorList>
            <consortium name="RefSeq"/>
        </authorList>
    </citation>
    <scope>IDENTIFICATION</scope>
    <source>
        <tissue evidence="3">Testes</tissue>
    </source>
</reference>
<evidence type="ECO:0000313" key="2">
    <source>
        <dbReference type="Proteomes" id="UP000694865"/>
    </source>
</evidence>
<dbReference type="CDD" id="cd14683">
    <property type="entry name" value="PH-EXOC1"/>
    <property type="match status" value="1"/>
</dbReference>
<evidence type="ECO:0000313" key="3">
    <source>
        <dbReference type="RefSeq" id="XP_006814211.1"/>
    </source>
</evidence>
<dbReference type="PANTHER" id="PTHR16092:SF14">
    <property type="entry name" value="EXOCYST COMPLEX COMPONENT 1 ISOFORM X1"/>
    <property type="match status" value="1"/>
</dbReference>
<accession>A0ABM0M2H0</accession>
<sequence length="197" mass="22797">MTAIRHTLQREVFLPNEERLISVVHVTKAGKKKKNSFLCAAVTTDQPAQVSLYKVKKSEKDTYKKRESWLLSDLKVVDGKDTTKDVAEFDLQFEKIFKWIASNEAEKNAFITSLWKGNELGETLGRHSSELTLPKHYSSHRDLLPYTDLMLWLKKAKNVSYTQLFKQSDYGKSDYLECKEELQLTTKLIINLLSSLY</sequence>
<proteinExistence type="predicted"/>
<dbReference type="Proteomes" id="UP000694865">
    <property type="component" value="Unplaced"/>
</dbReference>
<gene>
    <name evidence="3" type="primary">LOC102808443</name>
</gene>
<dbReference type="PANTHER" id="PTHR16092">
    <property type="entry name" value="SEC3/SYNTAXIN-RELATED"/>
    <property type="match status" value="1"/>
</dbReference>
<dbReference type="Pfam" id="PF15277">
    <property type="entry name" value="Sec3-PIP2_bind"/>
    <property type="match status" value="1"/>
</dbReference>
<feature type="domain" description="Exocyst complex component Sec3 PIP2-binding N-terminal" evidence="1">
    <location>
        <begin position="31"/>
        <end position="121"/>
    </location>
</feature>
<dbReference type="Gene3D" id="2.30.29.90">
    <property type="match status" value="1"/>
</dbReference>
<protein>
    <submittedName>
        <fullName evidence="3">Exocyst complex component 1-like</fullName>
    </submittedName>
</protein>
<keyword evidence="2" id="KW-1185">Reference proteome</keyword>
<dbReference type="InterPro" id="IPR028258">
    <property type="entry name" value="Sec3-PIP2_bind"/>
</dbReference>
<dbReference type="RefSeq" id="XP_006814211.1">
    <property type="nucleotide sequence ID" value="XM_006814148.1"/>
</dbReference>
<evidence type="ECO:0000259" key="1">
    <source>
        <dbReference type="SMART" id="SM01313"/>
    </source>
</evidence>
<name>A0ABM0M2H0_SACKO</name>
<organism evidence="2 3">
    <name type="scientific">Saccoglossus kowalevskii</name>
    <name type="common">Acorn worm</name>
    <dbReference type="NCBI Taxonomy" id="10224"/>
    <lineage>
        <taxon>Eukaryota</taxon>
        <taxon>Metazoa</taxon>
        <taxon>Hemichordata</taxon>
        <taxon>Enteropneusta</taxon>
        <taxon>Harrimaniidae</taxon>
        <taxon>Saccoglossus</taxon>
    </lineage>
</organism>
<dbReference type="GeneID" id="102808443"/>
<dbReference type="SMART" id="SM01313">
    <property type="entry name" value="Sec3-PIP2_bind"/>
    <property type="match status" value="1"/>
</dbReference>